<accession>A0A0D5LS03</accession>
<gene>
    <name evidence="6" type="primary">cysQ</name>
    <name evidence="8" type="ORF">TM49_16775</name>
</gene>
<dbReference type="OrthoDB" id="9785695at2"/>
<sequence length="273" mass="29837">MQDVFLEAALEAGAVIMDIFRTEFDVDYKDDKSPVTLADEKAEQVILKHLAEKFSSIPIVAEESVAAGCVPTVDGQPFFLVDPLDGTKEFVAKRVEFTVNIAFIEQGRPVEGIVFAPAKGVLYRTYENYAVKQTIQQGNLTTPLVIQCREMGEVITAVVSRSHSGPETEEYIRQNGVTDFASVGSSLKFCLIAEGLADVYPRFGRTMEWDTAAGDAILRKAGGLTNAVGARHGLLRYGKTHGEADGDFANPAFIGSTSGYERRSGKFLGRRWI</sequence>
<dbReference type="CDD" id="cd01638">
    <property type="entry name" value="CysQ"/>
    <property type="match status" value="1"/>
</dbReference>
<dbReference type="PANTHER" id="PTHR43028">
    <property type="entry name" value="3'(2'),5'-BISPHOSPHATE NUCLEOTIDASE 1"/>
    <property type="match status" value="1"/>
</dbReference>
<organism evidence="8 9">
    <name type="scientific">Martelella endophytica</name>
    <dbReference type="NCBI Taxonomy" id="1486262"/>
    <lineage>
        <taxon>Bacteria</taxon>
        <taxon>Pseudomonadati</taxon>
        <taxon>Pseudomonadota</taxon>
        <taxon>Alphaproteobacteria</taxon>
        <taxon>Hyphomicrobiales</taxon>
        <taxon>Aurantimonadaceae</taxon>
        <taxon>Martelella</taxon>
    </lineage>
</organism>
<dbReference type="EMBL" id="CP010803">
    <property type="protein sequence ID" value="AJY46964.1"/>
    <property type="molecule type" value="Genomic_DNA"/>
</dbReference>
<keyword evidence="6 7" id="KW-0460">Magnesium</keyword>
<protein>
    <recommendedName>
        <fullName evidence="6">3'(2'),5'-bisphosphate nucleotidase CysQ</fullName>
        <ecNumber evidence="6">3.1.3.7</ecNumber>
    </recommendedName>
    <alternativeName>
        <fullName evidence="6">3'(2'),5-bisphosphonucleoside 3'(2')-phosphohydrolase</fullName>
    </alternativeName>
    <alternativeName>
        <fullName evidence="6">3'-phosphoadenosine 5'-phosphate phosphatase</fullName>
        <shortName evidence="6">PAP phosphatase</shortName>
    </alternativeName>
</protein>
<dbReference type="GO" id="GO:0008441">
    <property type="term" value="F:3'(2'),5'-bisphosphate nucleotidase activity"/>
    <property type="evidence" value="ECO:0007669"/>
    <property type="project" value="UniProtKB-UniRule"/>
</dbReference>
<dbReference type="NCBIfam" id="TIGR01331">
    <property type="entry name" value="bisphos_cysQ"/>
    <property type="match status" value="1"/>
</dbReference>
<dbReference type="Gene3D" id="3.40.190.80">
    <property type="match status" value="1"/>
</dbReference>
<dbReference type="AlphaFoldDB" id="A0A0D5LS03"/>
<evidence type="ECO:0000313" key="9">
    <source>
        <dbReference type="Proteomes" id="UP000032611"/>
    </source>
</evidence>
<dbReference type="GO" id="GO:0005886">
    <property type="term" value="C:plasma membrane"/>
    <property type="evidence" value="ECO:0007669"/>
    <property type="project" value="UniProtKB-SubCell"/>
</dbReference>
<dbReference type="HAMAP" id="MF_02095">
    <property type="entry name" value="CysQ"/>
    <property type="match status" value="1"/>
</dbReference>
<comment type="cofactor">
    <cofactor evidence="6 7">
        <name>Mg(2+)</name>
        <dbReference type="ChEBI" id="CHEBI:18420"/>
    </cofactor>
</comment>
<evidence type="ECO:0000313" key="8">
    <source>
        <dbReference type="EMBL" id="AJY46964.1"/>
    </source>
</evidence>
<dbReference type="RefSeq" id="WP_045682967.1">
    <property type="nucleotide sequence ID" value="NZ_CP010803.1"/>
</dbReference>
<dbReference type="Pfam" id="PF00459">
    <property type="entry name" value="Inositol_P"/>
    <property type="match status" value="1"/>
</dbReference>
<dbReference type="InterPro" id="IPR020550">
    <property type="entry name" value="Inositol_monophosphatase_CS"/>
</dbReference>
<name>A0A0D5LS03_MAREN</name>
<feature type="binding site" evidence="7">
    <location>
        <position position="210"/>
    </location>
    <ligand>
        <name>Mg(2+)</name>
        <dbReference type="ChEBI" id="CHEBI:18420"/>
        <label>1</label>
        <note>catalytic</note>
    </ligand>
</feature>
<dbReference type="PROSITE" id="PS00630">
    <property type="entry name" value="IMP_2"/>
    <property type="match status" value="1"/>
</dbReference>
<dbReference type="GO" id="GO:0046854">
    <property type="term" value="P:phosphatidylinositol phosphate biosynthetic process"/>
    <property type="evidence" value="ECO:0007669"/>
    <property type="project" value="InterPro"/>
</dbReference>
<feature type="binding site" evidence="6">
    <location>
        <position position="62"/>
    </location>
    <ligand>
        <name>Mg(2+)</name>
        <dbReference type="ChEBI" id="CHEBI:18420"/>
        <label>1</label>
    </ligand>
</feature>
<keyword evidence="5 6" id="KW-0472">Membrane</keyword>
<evidence type="ECO:0000256" key="2">
    <source>
        <dbReference type="ARBA" id="ARBA00022475"/>
    </source>
</evidence>
<feature type="binding site" evidence="6">
    <location>
        <position position="82"/>
    </location>
    <ligand>
        <name>Mg(2+)</name>
        <dbReference type="ChEBI" id="CHEBI:18420"/>
        <label>1</label>
    </ligand>
</feature>
<dbReference type="InterPro" id="IPR006240">
    <property type="entry name" value="CysQ"/>
</dbReference>
<feature type="binding site" evidence="7">
    <location>
        <position position="82"/>
    </location>
    <ligand>
        <name>Mg(2+)</name>
        <dbReference type="ChEBI" id="CHEBI:18420"/>
        <label>1</label>
        <note>catalytic</note>
    </ligand>
</feature>
<keyword evidence="6 7" id="KW-0479">Metal-binding</keyword>
<dbReference type="HOGENOM" id="CLU_044118_3_0_5"/>
<keyword evidence="3 6" id="KW-0997">Cell inner membrane</keyword>
<comment type="subcellular location">
    <subcellularLocation>
        <location evidence="6">Cell inner membrane</location>
        <topology evidence="6">Peripheral membrane protein</topology>
        <orientation evidence="6">Cytoplasmic side</orientation>
    </subcellularLocation>
</comment>
<feature type="binding site" evidence="7">
    <location>
        <position position="62"/>
    </location>
    <ligand>
        <name>Mg(2+)</name>
        <dbReference type="ChEBI" id="CHEBI:18420"/>
        <label>1</label>
        <note>catalytic</note>
    </ligand>
</feature>
<feature type="binding site" evidence="6">
    <location>
        <position position="210"/>
    </location>
    <ligand>
        <name>substrate</name>
    </ligand>
</feature>
<evidence type="ECO:0000256" key="3">
    <source>
        <dbReference type="ARBA" id="ARBA00022519"/>
    </source>
</evidence>
<keyword evidence="2 6" id="KW-1003">Cell membrane</keyword>
<proteinExistence type="inferred from homology"/>
<dbReference type="PRINTS" id="PR00377">
    <property type="entry name" value="IMPHPHTASES"/>
</dbReference>
<feature type="binding site" evidence="7">
    <location>
        <position position="85"/>
    </location>
    <ligand>
        <name>Mg(2+)</name>
        <dbReference type="ChEBI" id="CHEBI:18420"/>
        <label>1</label>
        <note>catalytic</note>
    </ligand>
</feature>
<evidence type="ECO:0000256" key="4">
    <source>
        <dbReference type="ARBA" id="ARBA00022801"/>
    </source>
</evidence>
<dbReference type="STRING" id="1486262.TM49_16775"/>
<dbReference type="InterPro" id="IPR000760">
    <property type="entry name" value="Inositol_monophosphatase-like"/>
</dbReference>
<reference evidence="8 9" key="1">
    <citation type="journal article" date="2015" name="Genome Announc.">
        <title>Complete genome sequence of Martelella endophytica YC6887, which has antifungal activity associated with a halophyte.</title>
        <authorList>
            <person name="Khan A."/>
            <person name="Khan H."/>
            <person name="Chung E.J."/>
            <person name="Hossain M.T."/>
            <person name="Chung Y.R."/>
        </authorList>
    </citation>
    <scope>NUCLEOTIDE SEQUENCE [LARGE SCALE GENOMIC DNA]</scope>
    <source>
        <strain evidence="8">YC6887</strain>
    </source>
</reference>
<feature type="binding site" evidence="6">
    <location>
        <begin position="84"/>
        <end position="87"/>
    </location>
    <ligand>
        <name>substrate</name>
    </ligand>
</feature>
<dbReference type="GO" id="GO:0000103">
    <property type="term" value="P:sulfate assimilation"/>
    <property type="evidence" value="ECO:0007669"/>
    <property type="project" value="TreeGrafter"/>
</dbReference>
<dbReference type="Gene3D" id="3.30.540.10">
    <property type="entry name" value="Fructose-1,6-Bisphosphatase, subunit A, domain 1"/>
    <property type="match status" value="1"/>
</dbReference>
<evidence type="ECO:0000256" key="7">
    <source>
        <dbReference type="PIRSR" id="PIRSR600760-2"/>
    </source>
</evidence>
<dbReference type="GO" id="GO:0000287">
    <property type="term" value="F:magnesium ion binding"/>
    <property type="evidence" value="ECO:0007669"/>
    <property type="project" value="UniProtKB-UniRule"/>
</dbReference>
<keyword evidence="9" id="KW-1185">Reference proteome</keyword>
<comment type="catalytic activity">
    <reaction evidence="6">
        <text>adenosine 3',5'-bisphosphate + H2O = AMP + phosphate</text>
        <dbReference type="Rhea" id="RHEA:10040"/>
        <dbReference type="ChEBI" id="CHEBI:15377"/>
        <dbReference type="ChEBI" id="CHEBI:43474"/>
        <dbReference type="ChEBI" id="CHEBI:58343"/>
        <dbReference type="ChEBI" id="CHEBI:456215"/>
        <dbReference type="EC" id="3.1.3.7"/>
    </reaction>
</comment>
<feature type="binding site" evidence="7">
    <location>
        <position position="84"/>
    </location>
    <ligand>
        <name>Mg(2+)</name>
        <dbReference type="ChEBI" id="CHEBI:18420"/>
        <label>1</label>
        <note>catalytic</note>
    </ligand>
</feature>
<feature type="binding site" evidence="6">
    <location>
        <position position="62"/>
    </location>
    <ligand>
        <name>substrate</name>
    </ligand>
</feature>
<comment type="function">
    <text evidence="6">Converts adenosine-3',5'-bisphosphate (PAP) to AMP.</text>
</comment>
<feature type="binding site" evidence="6">
    <location>
        <position position="210"/>
    </location>
    <ligand>
        <name>Mg(2+)</name>
        <dbReference type="ChEBI" id="CHEBI:18420"/>
        <label>2</label>
    </ligand>
</feature>
<dbReference type="PATRIC" id="fig|1486262.3.peg.3469"/>
<evidence type="ECO:0000256" key="5">
    <source>
        <dbReference type="ARBA" id="ARBA00023136"/>
    </source>
</evidence>
<dbReference type="GO" id="GO:0050427">
    <property type="term" value="P:3'-phosphoadenosine 5'-phosphosulfate metabolic process"/>
    <property type="evidence" value="ECO:0007669"/>
    <property type="project" value="TreeGrafter"/>
</dbReference>
<feature type="binding site" evidence="6">
    <location>
        <position position="85"/>
    </location>
    <ligand>
        <name>Mg(2+)</name>
        <dbReference type="ChEBI" id="CHEBI:18420"/>
        <label>2</label>
    </ligand>
</feature>
<dbReference type="SUPFAM" id="SSF56655">
    <property type="entry name" value="Carbohydrate phosphatase"/>
    <property type="match status" value="1"/>
</dbReference>
<evidence type="ECO:0000256" key="1">
    <source>
        <dbReference type="ARBA" id="ARBA00005289"/>
    </source>
</evidence>
<evidence type="ECO:0000256" key="6">
    <source>
        <dbReference type="HAMAP-Rule" id="MF_02095"/>
    </source>
</evidence>
<dbReference type="InterPro" id="IPR050725">
    <property type="entry name" value="CysQ/Inositol_MonoPase"/>
</dbReference>
<comment type="similarity">
    <text evidence="1 6">Belongs to the inositol monophosphatase superfamily. CysQ family.</text>
</comment>
<dbReference type="KEGG" id="mey:TM49_16775"/>
<feature type="binding site" evidence="6">
    <location>
        <position position="84"/>
    </location>
    <ligand>
        <name>Mg(2+)</name>
        <dbReference type="ChEBI" id="CHEBI:18420"/>
        <label>1</label>
    </ligand>
</feature>
<dbReference type="PANTHER" id="PTHR43028:SF5">
    <property type="entry name" value="3'(2'),5'-BISPHOSPHATE NUCLEOTIDASE 1"/>
    <property type="match status" value="1"/>
</dbReference>
<dbReference type="EC" id="3.1.3.7" evidence="6"/>
<keyword evidence="4 6" id="KW-0378">Hydrolase</keyword>
<feature type="binding site" evidence="6">
    <location>
        <position position="82"/>
    </location>
    <ligand>
        <name>Mg(2+)</name>
        <dbReference type="ChEBI" id="CHEBI:18420"/>
        <label>2</label>
    </ligand>
</feature>
<dbReference type="Proteomes" id="UP000032611">
    <property type="component" value="Chromosome"/>
</dbReference>